<name>A0A4R2KKX4_9RHOB</name>
<gene>
    <name evidence="1" type="ORF">EV655_101160</name>
</gene>
<keyword evidence="2" id="KW-1185">Reference proteome</keyword>
<organism evidence="1 2">
    <name type="scientific">Rhodovulum euryhalinum</name>
    <dbReference type="NCBI Taxonomy" id="35805"/>
    <lineage>
        <taxon>Bacteria</taxon>
        <taxon>Pseudomonadati</taxon>
        <taxon>Pseudomonadota</taxon>
        <taxon>Alphaproteobacteria</taxon>
        <taxon>Rhodobacterales</taxon>
        <taxon>Paracoccaceae</taxon>
        <taxon>Rhodovulum</taxon>
    </lineage>
</organism>
<dbReference type="Proteomes" id="UP000295142">
    <property type="component" value="Unassembled WGS sequence"/>
</dbReference>
<comment type="caution">
    <text evidence="1">The sequence shown here is derived from an EMBL/GenBank/DDBJ whole genome shotgun (WGS) entry which is preliminary data.</text>
</comment>
<proteinExistence type="predicted"/>
<dbReference type="EMBL" id="SLWW01000001">
    <property type="protein sequence ID" value="TCO74004.1"/>
    <property type="molecule type" value="Genomic_DNA"/>
</dbReference>
<accession>A0A4R2KKX4</accession>
<evidence type="ECO:0000313" key="1">
    <source>
        <dbReference type="EMBL" id="TCO74004.1"/>
    </source>
</evidence>
<reference evidence="1 2" key="1">
    <citation type="submission" date="2019-03" db="EMBL/GenBank/DDBJ databases">
        <title>Genomic Encyclopedia of Type Strains, Phase IV (KMG-IV): sequencing the most valuable type-strain genomes for metagenomic binning, comparative biology and taxonomic classification.</title>
        <authorList>
            <person name="Goeker M."/>
        </authorList>
    </citation>
    <scope>NUCLEOTIDE SEQUENCE [LARGE SCALE GENOMIC DNA]</scope>
    <source>
        <strain evidence="1 2">DSM 4868</strain>
    </source>
</reference>
<sequence length="287" mass="30961">MAEAGETLFLVRTQGFGPMARLLAERLAATGVPVVAVVDERGGTADTAPFDKIVLDEARLAGMGLAPLPANWGWLCGDLCYYLASQDRPGFARYALVESDVFLPEAGAAPLVTALAKHPAPAIAAQLGASDRRRRYSRGLARFGLDPAWGCIFPLSRVSDAVVAAMRAFRSEQLRTAPGERLNDEAILAGAVQRHGFSWARLEDVVPDQVPPLTFDTNPPHLLETVAADPAERRLFHPVVPFETVLGRVRSGEKAYSRHRLRRVLRTVSGPMHDALLAALDAAEATP</sequence>
<dbReference type="OrthoDB" id="8448143at2"/>
<evidence type="ECO:0000313" key="2">
    <source>
        <dbReference type="Proteomes" id="UP000295142"/>
    </source>
</evidence>
<evidence type="ECO:0008006" key="3">
    <source>
        <dbReference type="Google" id="ProtNLM"/>
    </source>
</evidence>
<protein>
    <recommendedName>
        <fullName evidence="3">Glycosyl transferase family 25</fullName>
    </recommendedName>
</protein>
<dbReference type="AlphaFoldDB" id="A0A4R2KKX4"/>
<dbReference type="RefSeq" id="WP_132540318.1">
    <property type="nucleotide sequence ID" value="NZ_SLWW01000001.1"/>
</dbReference>